<evidence type="ECO:0000256" key="14">
    <source>
        <dbReference type="SAM" id="SignalP"/>
    </source>
</evidence>
<dbReference type="InterPro" id="IPR013780">
    <property type="entry name" value="Glyco_hydro_b"/>
</dbReference>
<accession>A0A8J5Y5I7</accession>
<dbReference type="GO" id="GO:0030246">
    <property type="term" value="F:carbohydrate binding"/>
    <property type="evidence" value="ECO:0007669"/>
    <property type="project" value="InterPro"/>
</dbReference>
<dbReference type="InterPro" id="IPR000602">
    <property type="entry name" value="Glyco_hydro_38_N"/>
</dbReference>
<dbReference type="FunFam" id="2.60.40.1360:FF:000001">
    <property type="entry name" value="Alpha-mannosidase"/>
    <property type="match status" value="1"/>
</dbReference>
<dbReference type="Pfam" id="PF14111">
    <property type="entry name" value="DUF4283"/>
    <property type="match status" value="1"/>
</dbReference>
<dbReference type="Proteomes" id="UP000701853">
    <property type="component" value="Chromosome 9"/>
</dbReference>
<dbReference type="SUPFAM" id="SSF88688">
    <property type="entry name" value="Families 57/38 glycoside transferase middle domain"/>
    <property type="match status" value="1"/>
</dbReference>
<dbReference type="GO" id="GO:0006013">
    <property type="term" value="P:mannose metabolic process"/>
    <property type="evidence" value="ECO:0007669"/>
    <property type="project" value="InterPro"/>
</dbReference>
<dbReference type="CDD" id="cd10810">
    <property type="entry name" value="GH38N_AMII_LAM_like"/>
    <property type="match status" value="1"/>
</dbReference>
<dbReference type="PROSITE" id="PS50158">
    <property type="entry name" value="ZF_CCHC"/>
    <property type="match status" value="1"/>
</dbReference>
<evidence type="ECO:0000256" key="4">
    <source>
        <dbReference type="ARBA" id="ARBA00012752"/>
    </source>
</evidence>
<dbReference type="InterPro" id="IPR050843">
    <property type="entry name" value="Glycosyl_Hydrlase_38"/>
</dbReference>
<gene>
    <name evidence="16" type="ORF">CXB51_024080</name>
</gene>
<dbReference type="PANTHER" id="PTHR11607:SF60">
    <property type="entry name" value="ALPHA-MANNOSIDASE"/>
    <property type="match status" value="1"/>
</dbReference>
<evidence type="ECO:0000256" key="6">
    <source>
        <dbReference type="ARBA" id="ARBA00022729"/>
    </source>
</evidence>
<dbReference type="InterPro" id="IPR048534">
    <property type="entry name" value="Man2a1-like_dom"/>
</dbReference>
<evidence type="ECO:0000256" key="9">
    <source>
        <dbReference type="ARBA" id="ARBA00023157"/>
    </source>
</evidence>
<dbReference type="Pfam" id="PF17677">
    <property type="entry name" value="Glyco_hydro38C2"/>
    <property type="match status" value="1"/>
</dbReference>
<reference evidence="16 17" key="1">
    <citation type="journal article" date="2021" name="bioRxiv">
        <title>The Gossypium anomalum genome as a resource for cotton improvement and evolutionary analysis of hybrid incompatibility.</title>
        <authorList>
            <person name="Grover C.E."/>
            <person name="Yuan D."/>
            <person name="Arick M.A."/>
            <person name="Miller E.R."/>
            <person name="Hu G."/>
            <person name="Peterson D.G."/>
            <person name="Wendel J.F."/>
            <person name="Udall J.A."/>
        </authorList>
    </citation>
    <scope>NUCLEOTIDE SEQUENCE [LARGE SCALE GENOMIC DNA]</scope>
    <source>
        <strain evidence="16">JFW-Udall</strain>
        <tissue evidence="16">Leaf</tissue>
    </source>
</reference>
<dbReference type="EMBL" id="JAHUZN010000009">
    <property type="protein sequence ID" value="KAG8482418.1"/>
    <property type="molecule type" value="Genomic_DNA"/>
</dbReference>
<sequence>MAMMPMAIILLFAILLAGGVSSAESSYIEYNTTQRIVPGKINVHLVPHSHDDVGWLKTVDQYYFGGNNSIRGACVQNVLDSVISALFDDKNRKFIYVEMAFFQRWWRQQSNAKKIKVKELVNSGQLEFINGGMCMHDEATPHYIDLIDQTTLGHKYIKDEFNQIPRVGWQIDPFGHSAVQAYLLGAELGFDSLFFARIDYQDRAKRLKEKTLEVVWQGSKSLGSSSQIFTGIFPRHYDPPDGFTFEINDVSPPIQDDVLLFDYNVQERVNDFIAAALAQANVTRTNHIMWAMGTDFRYQYANSWFRQMDKFIHYVNQDGRINALYSTPSIYTDAKYTENVQWPLKTDDFFPYADKPNAYWTGYFTSRPAFKGYVRVLSAYYLAARQLEFFKGRSASGPNTDALADALAIAQHHDAVSGTERQHVAADYALRLSIGYKEAEKVVASSLAFLADSRSSTEQKNSVTSFEQCPLLNISFCPPSEAALSSGKSLVIVIYNSLGWKREETIRIPVSSERIVIKDSEGREIESQLIPLSNSTLRTRSQYIKAYLGKKPRETAKYWVAFSVSVPSLGFSTYIVATTKETDGRSPTISTMHTYEASENNTIEVGQGSLKLLYSADKGKLTRYVNTRNSVTAFAEQSYGYYSGNDGTDKDPQASGAYVFRPNGTFSIKSENQTPLTVVRGPLLDEVHQQLNSWISQVTRVYKGKEHAEVEFSIGPIPVNDGIGKEIITQITTTMRTNKTFYTDSNGRDFIKRIRDFRKDWDLQVNQPIAGNYYPVNLGIYVQDDSTELSVLVDRSVGASSLADGQIELMLHRRLIHDDIRGVGEVLNETVCVSEGCDGLTILGKFYLRIDHIGEGAKWRRTVGQEIYSPLLLAFSEQDGNDWMSSHIPTFSGIDPSYSLPDNIAIITLQELENGKVLLRLAHLFETGEDKEYSVMASVELKKLFPNKKIKKVTEMSLSANQERGEMEKRRLAWKVEGGGGESKVVRGGAVDPAKLLVELAPMEIRTFLIDVDYIQLCNSLSLLPSAKVIHSHFDGCYNQIFINLLSYMGFSVALVTLKLVENTSTAFGLQIKDKTEEITREEDDDDIDLLEEDIVRTSVNGIPAIGFSNRVNQLLIKDMELTVVIKLLGRKIGYATLQNKIHSLWKPSQPFRLMDIENGYYLAKFQNVGNFERVLSLGPWIVYGQYLTVQPWSIEFNPSKPYPNMVMAWIRLPGLPGHIFARMTVYVNLGKALTSKVLINGIPQRIEYEHLPTACFSCGHYGHKQDICPKSGLFNNHRKKASREKKQFRKIDLIQEKTTLQTTPVTIDLGCSSKNTTGDG</sequence>
<dbReference type="InterPro" id="IPR011013">
    <property type="entry name" value="Gal_mutarotase_sf_dom"/>
</dbReference>
<evidence type="ECO:0000256" key="12">
    <source>
        <dbReference type="ARBA" id="ARBA00060030"/>
    </source>
</evidence>
<evidence type="ECO:0000256" key="3">
    <source>
        <dbReference type="ARBA" id="ARBA00009792"/>
    </source>
</evidence>
<feature type="chain" id="PRO_5035162827" description="alpha-mannosidase" evidence="14">
    <location>
        <begin position="23"/>
        <end position="1321"/>
    </location>
</feature>
<keyword evidence="5" id="KW-0479">Metal-binding</keyword>
<keyword evidence="11" id="KW-0326">Glycosidase</keyword>
<dbReference type="InterPro" id="IPR028995">
    <property type="entry name" value="Glyco_hydro_57/38_cen_sf"/>
</dbReference>
<keyword evidence="8" id="KW-0862">Zinc</keyword>
<dbReference type="FunFam" id="3.20.110.10:FF:000001">
    <property type="entry name" value="Alpha-mannosidase"/>
    <property type="match status" value="1"/>
</dbReference>
<dbReference type="Gene3D" id="2.70.98.30">
    <property type="entry name" value="Golgi alpha-mannosidase II, domain 4"/>
    <property type="match status" value="1"/>
</dbReference>
<dbReference type="EC" id="3.2.1.24" evidence="4"/>
<feature type="domain" description="CCHC-type" evidence="15">
    <location>
        <begin position="1256"/>
        <end position="1271"/>
    </location>
</feature>
<dbReference type="InterPro" id="IPR001878">
    <property type="entry name" value="Znf_CCHC"/>
</dbReference>
<evidence type="ECO:0000256" key="8">
    <source>
        <dbReference type="ARBA" id="ARBA00022833"/>
    </source>
</evidence>
<evidence type="ECO:0000313" key="17">
    <source>
        <dbReference type="Proteomes" id="UP000701853"/>
    </source>
</evidence>
<evidence type="ECO:0000256" key="5">
    <source>
        <dbReference type="ARBA" id="ARBA00022723"/>
    </source>
</evidence>
<evidence type="ECO:0000259" key="15">
    <source>
        <dbReference type="PROSITE" id="PS50158"/>
    </source>
</evidence>
<keyword evidence="6 14" id="KW-0732">Signal</keyword>
<dbReference type="InterPro" id="IPR011682">
    <property type="entry name" value="Glyco_hydro_38_C"/>
</dbReference>
<comment type="function">
    <text evidence="12">Liberates mannose from p-nitrophenyl-alpha-D-mannoside in vitro.</text>
</comment>
<dbReference type="FunFam" id="1.20.1270.50:FF:000002">
    <property type="entry name" value="Alpha-mannosidase"/>
    <property type="match status" value="1"/>
</dbReference>
<dbReference type="FunFam" id="2.60.40.1180:FF:000015">
    <property type="entry name" value="Alpha-mannosidase"/>
    <property type="match status" value="1"/>
</dbReference>
<dbReference type="Pfam" id="PF21260">
    <property type="entry name" value="Laman-like_dom"/>
    <property type="match status" value="1"/>
</dbReference>
<dbReference type="InterPro" id="IPR037094">
    <property type="entry name" value="Glyco_hydro_38_cen_sf"/>
</dbReference>
<evidence type="ECO:0000256" key="10">
    <source>
        <dbReference type="ARBA" id="ARBA00023180"/>
    </source>
</evidence>
<evidence type="ECO:0000256" key="7">
    <source>
        <dbReference type="ARBA" id="ARBA00022801"/>
    </source>
</evidence>
<proteinExistence type="inferred from homology"/>
<organism evidence="16 17">
    <name type="scientific">Gossypium anomalum</name>
    <dbReference type="NCBI Taxonomy" id="47600"/>
    <lineage>
        <taxon>Eukaryota</taxon>
        <taxon>Viridiplantae</taxon>
        <taxon>Streptophyta</taxon>
        <taxon>Embryophyta</taxon>
        <taxon>Tracheophyta</taxon>
        <taxon>Spermatophyta</taxon>
        <taxon>Magnoliopsida</taxon>
        <taxon>eudicotyledons</taxon>
        <taxon>Gunneridae</taxon>
        <taxon>Pentapetalae</taxon>
        <taxon>rosids</taxon>
        <taxon>malvids</taxon>
        <taxon>Malvales</taxon>
        <taxon>Malvaceae</taxon>
        <taxon>Malvoideae</taxon>
        <taxon>Gossypium</taxon>
    </lineage>
</organism>
<comment type="similarity">
    <text evidence="3">Belongs to the glycosyl hydrolase 38 family.</text>
</comment>
<dbReference type="Gene3D" id="3.20.110.10">
    <property type="entry name" value="Glycoside hydrolase 38, N terminal domain"/>
    <property type="match status" value="1"/>
</dbReference>
<dbReference type="GO" id="GO:0008270">
    <property type="term" value="F:zinc ion binding"/>
    <property type="evidence" value="ECO:0007669"/>
    <property type="project" value="UniProtKB-KW"/>
</dbReference>
<dbReference type="Gene3D" id="1.20.1270.50">
    <property type="entry name" value="Glycoside hydrolase family 38, central domain"/>
    <property type="match status" value="2"/>
</dbReference>
<dbReference type="SMART" id="SM00872">
    <property type="entry name" value="Alpha-mann_mid"/>
    <property type="match status" value="1"/>
</dbReference>
<dbReference type="Pfam" id="PF01074">
    <property type="entry name" value="Glyco_hydro_38N"/>
    <property type="match status" value="1"/>
</dbReference>
<dbReference type="Gene3D" id="2.60.40.1360">
    <property type="match status" value="1"/>
</dbReference>
<dbReference type="InterPro" id="IPR025558">
    <property type="entry name" value="DUF4283"/>
</dbReference>
<dbReference type="GO" id="GO:0003676">
    <property type="term" value="F:nucleic acid binding"/>
    <property type="evidence" value="ECO:0007669"/>
    <property type="project" value="InterPro"/>
</dbReference>
<keyword evidence="10" id="KW-0325">Glycoprotein</keyword>
<feature type="signal peptide" evidence="14">
    <location>
        <begin position="1"/>
        <end position="22"/>
    </location>
</feature>
<evidence type="ECO:0000256" key="1">
    <source>
        <dbReference type="ARBA" id="ARBA00000365"/>
    </source>
</evidence>
<keyword evidence="13" id="KW-0863">Zinc-finger</keyword>
<dbReference type="SUPFAM" id="SSF74650">
    <property type="entry name" value="Galactose mutarotase-like"/>
    <property type="match status" value="1"/>
</dbReference>
<comment type="caution">
    <text evidence="16">The sequence shown here is derived from an EMBL/GenBank/DDBJ whole genome shotgun (WGS) entry which is preliminary data.</text>
</comment>
<dbReference type="FunFam" id="1.20.1270.50:FF:000003">
    <property type="entry name" value="Alpha-mannosidase"/>
    <property type="match status" value="1"/>
</dbReference>
<dbReference type="InterPro" id="IPR015341">
    <property type="entry name" value="Glyco_hydro_38_cen"/>
</dbReference>
<dbReference type="GO" id="GO:0004559">
    <property type="term" value="F:alpha-mannosidase activity"/>
    <property type="evidence" value="ECO:0007669"/>
    <property type="project" value="UniProtKB-EC"/>
</dbReference>
<dbReference type="InterPro" id="IPR041147">
    <property type="entry name" value="GH38_C"/>
</dbReference>
<name>A0A8J5Y5I7_9ROSI</name>
<dbReference type="Gene3D" id="2.60.40.1180">
    <property type="entry name" value="Golgi alpha-mannosidase II"/>
    <property type="match status" value="1"/>
</dbReference>
<dbReference type="Pfam" id="PF09261">
    <property type="entry name" value="Alpha-mann_mid"/>
    <property type="match status" value="1"/>
</dbReference>
<dbReference type="InterPro" id="IPR027291">
    <property type="entry name" value="Glyco_hydro_38_N_sf"/>
</dbReference>
<keyword evidence="9" id="KW-1015">Disulfide bond</keyword>
<keyword evidence="17" id="KW-1185">Reference proteome</keyword>
<dbReference type="InterPro" id="IPR011330">
    <property type="entry name" value="Glyco_hydro/deAcase_b/a-brl"/>
</dbReference>
<dbReference type="SUPFAM" id="SSF88713">
    <property type="entry name" value="Glycoside hydrolase/deacetylase"/>
    <property type="match status" value="1"/>
</dbReference>
<dbReference type="FunFam" id="2.70.98.30:FF:000004">
    <property type="entry name" value="Alpha-mannosidase"/>
    <property type="match status" value="1"/>
</dbReference>
<dbReference type="OrthoDB" id="2016903at2759"/>
<evidence type="ECO:0000313" key="16">
    <source>
        <dbReference type="EMBL" id="KAG8482418.1"/>
    </source>
</evidence>
<comment type="catalytic activity">
    <reaction evidence="1">
        <text>Hydrolysis of terminal, non-reducing alpha-D-mannose residues in alpha-D-mannosides.</text>
        <dbReference type="EC" id="3.2.1.24"/>
    </reaction>
</comment>
<evidence type="ECO:0000256" key="13">
    <source>
        <dbReference type="PROSITE-ProRule" id="PRU00047"/>
    </source>
</evidence>
<evidence type="ECO:0000256" key="2">
    <source>
        <dbReference type="ARBA" id="ARBA00001947"/>
    </source>
</evidence>
<evidence type="ECO:0000256" key="11">
    <source>
        <dbReference type="ARBA" id="ARBA00023295"/>
    </source>
</evidence>
<dbReference type="PANTHER" id="PTHR11607">
    <property type="entry name" value="ALPHA-MANNOSIDASE"/>
    <property type="match status" value="1"/>
</dbReference>
<keyword evidence="7" id="KW-0378">Hydrolase</keyword>
<dbReference type="Pfam" id="PF07748">
    <property type="entry name" value="Glyco_hydro_38C"/>
    <property type="match status" value="1"/>
</dbReference>
<protein>
    <recommendedName>
        <fullName evidence="4">alpha-mannosidase</fullName>
        <ecNumber evidence="4">3.2.1.24</ecNumber>
    </recommendedName>
</protein>
<comment type="cofactor">
    <cofactor evidence="2">
        <name>Zn(2+)</name>
        <dbReference type="ChEBI" id="CHEBI:29105"/>
    </cofactor>
</comment>